<dbReference type="Gene3D" id="3.40.50.300">
    <property type="entry name" value="P-loop containing nucleotide triphosphate hydrolases"/>
    <property type="match status" value="1"/>
</dbReference>
<dbReference type="PANTHER" id="PTHR37534:SF46">
    <property type="entry name" value="ZN(II)2CYS6 TRANSCRIPTION FACTOR (EUROFUNG)"/>
    <property type="match status" value="1"/>
</dbReference>
<dbReference type="Proteomes" id="UP000663827">
    <property type="component" value="Unassembled WGS sequence"/>
</dbReference>
<sequence>MRTMSANPPKLIALFGATGTGKTTVGLFFVNDASGAEFEVGEMLESCTRDVARTEPFKVDGQDVVLFDTPGFDDTELSDTDILKLITAFLTSTYKLGYKLTGIIYLHRISDIRVGGISRRTFQILRGLCGQETLSNVLIVTNMWSDPPSAKQSRHEKQLRENSKFFQPAIAAGARMVRRPRKDSKSAHDIIRMLLDKQPVVMRVQRQMVDNGEGFHSTDAAMVLGEELAKMEEKHRKEIEEVKEELRQAREQNDVQAQLELREFLEQAIAQSARLAKEIESLREGFEQERLRWETRVNEAEMAQMEAEKKQGEMLAQLEDLKDRAERANGEERRKLEKVIEELLKQIQNFQNYKSKRKKCDEKRPICSRCMKVDSACVWPSSHHTSDPQTELSFDSQTSYQKLQSSCSERLGTGSIECGTEKTGSSTQPGTDLGIKIDSGPLELGFEPIINGADGSSMAHYHDPNSILADGYRIIDTRSLATSSKLWEYSQEYGPKLIWPPTGDEEQEGFDPEGIMPLVQRSISVLRASDDPIFQDVREFFATFLTRFFYDYAAIHKNLHVRIRRRFGASNTLRQGMLGMAALFRSNYGQSPVPVSMRNYAKELHRLASHTLQLELENNNISPWIKLAGLWELMNYEYYAGNLSSYYPHLNQAASIVRLATGSNNIDLLKLSGEPTFDLRCFAWADILSSMALSRPTLLSYESDIHNPALGDFADPDKGVEWIFGCPDILAILLARTSALRHTRISAEEKMTRGREIQQLMQDWRFRPVFSQHSVLRVARVAAQEIWRHAAILYVHQSIFKSDFSHPLVKNSVKSIIQTASTLTRGANPDCFLPVPYFIAGSFATTPKDRHILRSRILTSGNESFLRNLVVALDDLWRETDVTGSMTTWSEQHPPRIMF</sequence>
<evidence type="ECO:0000256" key="1">
    <source>
        <dbReference type="ARBA" id="ARBA00004123"/>
    </source>
</evidence>
<dbReference type="SUPFAM" id="SSF52540">
    <property type="entry name" value="P-loop containing nucleoside triphosphate hydrolases"/>
    <property type="match status" value="2"/>
</dbReference>
<dbReference type="GO" id="GO:0000981">
    <property type="term" value="F:DNA-binding transcription factor activity, RNA polymerase II-specific"/>
    <property type="evidence" value="ECO:0007669"/>
    <property type="project" value="InterPro"/>
</dbReference>
<reference evidence="4" key="1">
    <citation type="submission" date="2021-01" db="EMBL/GenBank/DDBJ databases">
        <authorList>
            <person name="Kaushik A."/>
        </authorList>
    </citation>
    <scope>NUCLEOTIDE SEQUENCE</scope>
    <source>
        <strain evidence="4">AG5</strain>
    </source>
</reference>
<evidence type="ECO:0000313" key="4">
    <source>
        <dbReference type="EMBL" id="CAE7108901.1"/>
    </source>
</evidence>
<dbReference type="CDD" id="cd00882">
    <property type="entry name" value="Ras_like_GTPase"/>
    <property type="match status" value="1"/>
</dbReference>
<dbReference type="AlphaFoldDB" id="A0A8H3DYM0"/>
<feature type="coiled-coil region" evidence="3">
    <location>
        <begin position="225"/>
        <end position="353"/>
    </location>
</feature>
<proteinExistence type="predicted"/>
<dbReference type="InterPro" id="IPR021858">
    <property type="entry name" value="Fun_TF"/>
</dbReference>
<evidence type="ECO:0000256" key="3">
    <source>
        <dbReference type="SAM" id="Coils"/>
    </source>
</evidence>
<dbReference type="PANTHER" id="PTHR37534">
    <property type="entry name" value="TRANSCRIPTIONAL ACTIVATOR PROTEIN UGA3"/>
    <property type="match status" value="1"/>
</dbReference>
<gene>
    <name evidence="4" type="ORF">RDB_LOCUS46687</name>
</gene>
<name>A0A8H3DYM0_9AGAM</name>
<keyword evidence="2" id="KW-0539">Nucleus</keyword>
<evidence type="ECO:0000313" key="5">
    <source>
        <dbReference type="Proteomes" id="UP000663827"/>
    </source>
</evidence>
<dbReference type="GO" id="GO:0008270">
    <property type="term" value="F:zinc ion binding"/>
    <property type="evidence" value="ECO:0007669"/>
    <property type="project" value="InterPro"/>
</dbReference>
<organism evidence="4 5">
    <name type="scientific">Rhizoctonia solani</name>
    <dbReference type="NCBI Taxonomy" id="456999"/>
    <lineage>
        <taxon>Eukaryota</taxon>
        <taxon>Fungi</taxon>
        <taxon>Dikarya</taxon>
        <taxon>Basidiomycota</taxon>
        <taxon>Agaricomycotina</taxon>
        <taxon>Agaricomycetes</taxon>
        <taxon>Cantharellales</taxon>
        <taxon>Ceratobasidiaceae</taxon>
        <taxon>Rhizoctonia</taxon>
    </lineage>
</organism>
<dbReference type="Pfam" id="PF11951">
    <property type="entry name" value="Fungal_trans_2"/>
    <property type="match status" value="1"/>
</dbReference>
<dbReference type="GO" id="GO:0005634">
    <property type="term" value="C:nucleus"/>
    <property type="evidence" value="ECO:0007669"/>
    <property type="project" value="UniProtKB-SubCell"/>
</dbReference>
<accession>A0A8H3DYM0</accession>
<dbReference type="CDD" id="cd00067">
    <property type="entry name" value="GAL4"/>
    <property type="match status" value="1"/>
</dbReference>
<dbReference type="InterPro" id="IPR027417">
    <property type="entry name" value="P-loop_NTPase"/>
</dbReference>
<keyword evidence="3" id="KW-0175">Coiled coil</keyword>
<dbReference type="InterPro" id="IPR036864">
    <property type="entry name" value="Zn2-C6_fun-type_DNA-bd_sf"/>
</dbReference>
<dbReference type="EMBL" id="CAJNJQ010000921">
    <property type="protein sequence ID" value="CAE7108901.1"/>
    <property type="molecule type" value="Genomic_DNA"/>
</dbReference>
<evidence type="ECO:0008006" key="6">
    <source>
        <dbReference type="Google" id="ProtNLM"/>
    </source>
</evidence>
<evidence type="ECO:0000256" key="2">
    <source>
        <dbReference type="ARBA" id="ARBA00023242"/>
    </source>
</evidence>
<dbReference type="InterPro" id="IPR001138">
    <property type="entry name" value="Zn2Cys6_DnaBD"/>
</dbReference>
<dbReference type="SUPFAM" id="SSF57701">
    <property type="entry name" value="Zn2/Cys6 DNA-binding domain"/>
    <property type="match status" value="1"/>
</dbReference>
<comment type="subcellular location">
    <subcellularLocation>
        <location evidence="1">Nucleus</location>
    </subcellularLocation>
</comment>
<comment type="caution">
    <text evidence="4">The sequence shown here is derived from an EMBL/GenBank/DDBJ whole genome shotgun (WGS) entry which is preliminary data.</text>
</comment>
<protein>
    <recommendedName>
        <fullName evidence="6">G domain-containing protein</fullName>
    </recommendedName>
</protein>